<dbReference type="GO" id="GO:0003824">
    <property type="term" value="F:catalytic activity"/>
    <property type="evidence" value="ECO:0007669"/>
    <property type="project" value="InterPro"/>
</dbReference>
<dbReference type="GO" id="GO:0030151">
    <property type="term" value="F:molybdenum ion binding"/>
    <property type="evidence" value="ECO:0007669"/>
    <property type="project" value="InterPro"/>
</dbReference>
<reference evidence="2 3" key="1">
    <citation type="journal article" date="2012" name="ISME J.">
        <title>Nitrification expanded: discovery, physiology and genomics of a nitrite-oxidizing bacterium from the phylum Chloroflexi.</title>
        <authorList>
            <person name="Sorokin D.Y."/>
            <person name="Lucker S."/>
            <person name="Vejmelkova D."/>
            <person name="Kostrikina N.A."/>
            <person name="Kleerebezem R."/>
            <person name="Rijpstra W.I."/>
            <person name="Damste J.S."/>
            <person name="Le Paslier D."/>
            <person name="Muyzer G."/>
            <person name="Wagner M."/>
            <person name="van Loosdrecht M.C."/>
            <person name="Daims H."/>
        </authorList>
    </citation>
    <scope>NUCLEOTIDE SEQUENCE [LARGE SCALE GENOMIC DNA]</scope>
    <source>
        <strain evidence="3">none</strain>
    </source>
</reference>
<dbReference type="PROSITE" id="PS51340">
    <property type="entry name" value="MOSC"/>
    <property type="match status" value="1"/>
</dbReference>
<protein>
    <submittedName>
        <fullName evidence="2">Putative MOSC domain</fullName>
    </submittedName>
</protein>
<gene>
    <name evidence="2" type="ORF">NITHO_3310044</name>
</gene>
<dbReference type="GO" id="GO:0030170">
    <property type="term" value="F:pyridoxal phosphate binding"/>
    <property type="evidence" value="ECO:0007669"/>
    <property type="project" value="InterPro"/>
</dbReference>
<dbReference type="Pfam" id="PF03473">
    <property type="entry name" value="MOSC"/>
    <property type="match status" value="1"/>
</dbReference>
<feature type="domain" description="MOSC" evidence="1">
    <location>
        <begin position="25"/>
        <end position="163"/>
    </location>
</feature>
<evidence type="ECO:0000259" key="1">
    <source>
        <dbReference type="PROSITE" id="PS51340"/>
    </source>
</evidence>
<organism evidence="2 3">
    <name type="scientific">Nitrolancea hollandica Lb</name>
    <dbReference type="NCBI Taxonomy" id="1129897"/>
    <lineage>
        <taxon>Bacteria</taxon>
        <taxon>Pseudomonadati</taxon>
        <taxon>Thermomicrobiota</taxon>
        <taxon>Thermomicrobia</taxon>
        <taxon>Sphaerobacterales</taxon>
        <taxon>Sphaerobacterineae</taxon>
        <taxon>Sphaerobacteraceae</taxon>
        <taxon>Nitrolancea</taxon>
    </lineage>
</organism>
<dbReference type="AlphaFoldDB" id="I4EI15"/>
<evidence type="ECO:0000313" key="3">
    <source>
        <dbReference type="Proteomes" id="UP000004221"/>
    </source>
</evidence>
<dbReference type="PANTHER" id="PTHR36930">
    <property type="entry name" value="METAL-SULFUR CLUSTER BIOSYNTHESIS PROTEINS YUAD-RELATED"/>
    <property type="match status" value="1"/>
</dbReference>
<proteinExistence type="predicted"/>
<dbReference type="InterPro" id="IPR005302">
    <property type="entry name" value="MoCF_Sase_C"/>
</dbReference>
<keyword evidence="3" id="KW-1185">Reference proteome</keyword>
<comment type="caution">
    <text evidence="2">The sequence shown here is derived from an EMBL/GenBank/DDBJ whole genome shotgun (WGS) entry which is preliminary data.</text>
</comment>
<dbReference type="SUPFAM" id="SSF50800">
    <property type="entry name" value="PK beta-barrel domain-like"/>
    <property type="match status" value="1"/>
</dbReference>
<dbReference type="EMBL" id="CAGS01000259">
    <property type="protein sequence ID" value="CCF84327.1"/>
    <property type="molecule type" value="Genomic_DNA"/>
</dbReference>
<dbReference type="Proteomes" id="UP000004221">
    <property type="component" value="Unassembled WGS sequence"/>
</dbReference>
<dbReference type="Gene3D" id="2.40.33.20">
    <property type="entry name" value="PK beta-barrel domain-like"/>
    <property type="match status" value="1"/>
</dbReference>
<dbReference type="InterPro" id="IPR011037">
    <property type="entry name" value="Pyrv_Knase-like_insert_dom_sf"/>
</dbReference>
<sequence>MAMGQVIKTGRVVVACSSPTTGVPKYPRDAVVVGPEGIVDDYHAGPINKHKKRGEPEPNHRQITILAQEVVEALNKQLDIDLQPGDLAENFLVTGLGDLTDLQAGDRVRIGEVVLEVTGQNRPCATIGVHHPLLVKSIHGRRGIVAVVLVTGIARPGDPVTVERPQDGE</sequence>
<dbReference type="PANTHER" id="PTHR36930:SF1">
    <property type="entry name" value="MOSC DOMAIN-CONTAINING PROTEIN"/>
    <property type="match status" value="1"/>
</dbReference>
<dbReference type="InterPro" id="IPR052716">
    <property type="entry name" value="MOSC_domain"/>
</dbReference>
<evidence type="ECO:0000313" key="2">
    <source>
        <dbReference type="EMBL" id="CCF84327.1"/>
    </source>
</evidence>
<accession>I4EI15</accession>
<name>I4EI15_9BACT</name>